<feature type="binding site" evidence="22">
    <location>
        <position position="592"/>
    </location>
    <ligand>
        <name>Mg(2+)</name>
        <dbReference type="ChEBI" id="CHEBI:18420"/>
    </ligand>
</feature>
<evidence type="ECO:0000256" key="11">
    <source>
        <dbReference type="ARBA" id="ARBA00022989"/>
    </source>
</evidence>
<dbReference type="FunFam" id="1.10.510.10:FF:000554">
    <property type="entry name" value="Predicted protein"/>
    <property type="match status" value="1"/>
</dbReference>
<dbReference type="Proteomes" id="UP000719412">
    <property type="component" value="Unassembled WGS sequence"/>
</dbReference>
<evidence type="ECO:0000256" key="17">
    <source>
        <dbReference type="ARBA" id="ARBA00023319"/>
    </source>
</evidence>
<keyword evidence="22" id="KW-0479">Metal-binding</keyword>
<keyword evidence="7" id="KW-0677">Repeat</keyword>
<evidence type="ECO:0000313" key="26">
    <source>
        <dbReference type="EMBL" id="KAH0811672.1"/>
    </source>
</evidence>
<keyword evidence="15" id="KW-0675">Receptor</keyword>
<evidence type="ECO:0000256" key="9">
    <source>
        <dbReference type="ARBA" id="ARBA00022777"/>
    </source>
</evidence>
<evidence type="ECO:0000256" key="15">
    <source>
        <dbReference type="ARBA" id="ARBA00023170"/>
    </source>
</evidence>
<dbReference type="InterPro" id="IPR000719">
    <property type="entry name" value="Prot_kinase_dom"/>
</dbReference>
<dbReference type="GO" id="GO:0004714">
    <property type="term" value="F:transmembrane receptor protein tyrosine kinase activity"/>
    <property type="evidence" value="ECO:0007669"/>
    <property type="project" value="UniProtKB-EC"/>
</dbReference>
<keyword evidence="10 21" id="KW-0067">ATP-binding</keyword>
<feature type="binding site" evidence="21">
    <location>
        <begin position="463"/>
        <end position="469"/>
    </location>
    <ligand>
        <name>ATP</name>
        <dbReference type="ChEBI" id="CHEBI:30616"/>
    </ligand>
</feature>
<protein>
    <recommendedName>
        <fullName evidence="2">receptor protein-tyrosine kinase</fullName>
        <ecNumber evidence="2">2.7.10.1</ecNumber>
    </recommendedName>
</protein>
<dbReference type="SMART" id="SM00219">
    <property type="entry name" value="TyrKc"/>
    <property type="match status" value="1"/>
</dbReference>
<evidence type="ECO:0000256" key="16">
    <source>
        <dbReference type="ARBA" id="ARBA00023180"/>
    </source>
</evidence>
<feature type="transmembrane region" description="Helical" evidence="24">
    <location>
        <begin position="298"/>
        <end position="315"/>
    </location>
</feature>
<dbReference type="SUPFAM" id="SSF56112">
    <property type="entry name" value="Protein kinase-like (PK-like)"/>
    <property type="match status" value="1"/>
</dbReference>
<keyword evidence="22" id="KW-0460">Magnesium</keyword>
<keyword evidence="17" id="KW-0393">Immunoglobulin domain</keyword>
<feature type="domain" description="Protein kinase" evidence="25">
    <location>
        <begin position="381"/>
        <end position="710"/>
    </location>
</feature>
<evidence type="ECO:0000256" key="18">
    <source>
        <dbReference type="ARBA" id="ARBA00051243"/>
    </source>
</evidence>
<feature type="active site" description="Proton acceptor" evidence="20">
    <location>
        <position position="574"/>
    </location>
</feature>
<dbReference type="PANTHER" id="PTHR24416">
    <property type="entry name" value="TYROSINE-PROTEIN KINASE RECEPTOR"/>
    <property type="match status" value="1"/>
</dbReference>
<evidence type="ECO:0000256" key="19">
    <source>
        <dbReference type="ARBA" id="ARBA00056965"/>
    </source>
</evidence>
<evidence type="ECO:0000256" key="3">
    <source>
        <dbReference type="ARBA" id="ARBA00022553"/>
    </source>
</evidence>
<dbReference type="InterPro" id="IPR020635">
    <property type="entry name" value="Tyr_kinase_cat_dom"/>
</dbReference>
<keyword evidence="4" id="KW-0808">Transferase</keyword>
<keyword evidence="11 24" id="KW-1133">Transmembrane helix</keyword>
<evidence type="ECO:0000256" key="2">
    <source>
        <dbReference type="ARBA" id="ARBA00011902"/>
    </source>
</evidence>
<dbReference type="FunFam" id="3.30.200.20:FF:000593">
    <property type="entry name" value="Predicted protein"/>
    <property type="match status" value="1"/>
</dbReference>
<dbReference type="GO" id="GO:0046872">
    <property type="term" value="F:metal ion binding"/>
    <property type="evidence" value="ECO:0007669"/>
    <property type="project" value="UniProtKB-KW"/>
</dbReference>
<feature type="binding site" evidence="22">
    <location>
        <position position="579"/>
    </location>
    <ligand>
        <name>Mg(2+)</name>
        <dbReference type="ChEBI" id="CHEBI:18420"/>
    </ligand>
</feature>
<keyword evidence="27" id="KW-1185">Reference proteome</keyword>
<keyword evidence="13" id="KW-0829">Tyrosine-protein kinase</keyword>
<evidence type="ECO:0000313" key="27">
    <source>
        <dbReference type="Proteomes" id="UP000719412"/>
    </source>
</evidence>
<dbReference type="InterPro" id="IPR050122">
    <property type="entry name" value="RTK"/>
</dbReference>
<dbReference type="EMBL" id="JABDTM020026649">
    <property type="protein sequence ID" value="KAH0811672.1"/>
    <property type="molecule type" value="Genomic_DNA"/>
</dbReference>
<feature type="binding site" evidence="21">
    <location>
        <begin position="388"/>
        <end position="395"/>
    </location>
    <ligand>
        <name>ATP</name>
        <dbReference type="ChEBI" id="CHEBI:30616"/>
    </ligand>
</feature>
<keyword evidence="9" id="KW-0418">Kinase</keyword>
<dbReference type="EC" id="2.7.10.1" evidence="2"/>
<dbReference type="GO" id="GO:0005886">
    <property type="term" value="C:plasma membrane"/>
    <property type="evidence" value="ECO:0007669"/>
    <property type="project" value="TreeGrafter"/>
</dbReference>
<evidence type="ECO:0000256" key="22">
    <source>
        <dbReference type="PIRSR" id="PIRSR000615-3"/>
    </source>
</evidence>
<dbReference type="CDD" id="cd00192">
    <property type="entry name" value="PTKc"/>
    <property type="match status" value="1"/>
</dbReference>
<evidence type="ECO:0000256" key="1">
    <source>
        <dbReference type="ARBA" id="ARBA00004167"/>
    </source>
</evidence>
<proteinExistence type="predicted"/>
<evidence type="ECO:0000256" key="14">
    <source>
        <dbReference type="ARBA" id="ARBA00023157"/>
    </source>
</evidence>
<reference evidence="26" key="2">
    <citation type="submission" date="2021-08" db="EMBL/GenBank/DDBJ databases">
        <authorList>
            <person name="Eriksson T."/>
        </authorList>
    </citation>
    <scope>NUCLEOTIDE SEQUENCE</scope>
    <source>
        <strain evidence="26">Stoneville</strain>
        <tissue evidence="26">Whole head</tissue>
    </source>
</reference>
<dbReference type="PROSITE" id="PS00107">
    <property type="entry name" value="PROTEIN_KINASE_ATP"/>
    <property type="match status" value="1"/>
</dbReference>
<organism evidence="26 27">
    <name type="scientific">Tenebrio molitor</name>
    <name type="common">Yellow mealworm beetle</name>
    <dbReference type="NCBI Taxonomy" id="7067"/>
    <lineage>
        <taxon>Eukaryota</taxon>
        <taxon>Metazoa</taxon>
        <taxon>Ecdysozoa</taxon>
        <taxon>Arthropoda</taxon>
        <taxon>Hexapoda</taxon>
        <taxon>Insecta</taxon>
        <taxon>Pterygota</taxon>
        <taxon>Neoptera</taxon>
        <taxon>Endopterygota</taxon>
        <taxon>Coleoptera</taxon>
        <taxon>Polyphaga</taxon>
        <taxon>Cucujiformia</taxon>
        <taxon>Tenebrionidae</taxon>
        <taxon>Tenebrio</taxon>
    </lineage>
</organism>
<evidence type="ECO:0000256" key="24">
    <source>
        <dbReference type="SAM" id="Phobius"/>
    </source>
</evidence>
<evidence type="ECO:0000256" key="5">
    <source>
        <dbReference type="ARBA" id="ARBA00022692"/>
    </source>
</evidence>
<keyword evidence="6" id="KW-0732">Signal</keyword>
<evidence type="ECO:0000256" key="6">
    <source>
        <dbReference type="ARBA" id="ARBA00022729"/>
    </source>
</evidence>
<dbReference type="Gene3D" id="3.30.200.20">
    <property type="entry name" value="Phosphorylase Kinase, domain 1"/>
    <property type="match status" value="1"/>
</dbReference>
<dbReference type="PROSITE" id="PS00109">
    <property type="entry name" value="PROTEIN_KINASE_TYR"/>
    <property type="match status" value="1"/>
</dbReference>
<comment type="function">
    <text evidence="19">Receptor for basic fibroblast growth factor.</text>
</comment>
<keyword evidence="14" id="KW-1015">Disulfide bond</keyword>
<evidence type="ECO:0000256" key="10">
    <source>
        <dbReference type="ARBA" id="ARBA00022840"/>
    </source>
</evidence>
<evidence type="ECO:0000259" key="25">
    <source>
        <dbReference type="PROSITE" id="PS50011"/>
    </source>
</evidence>
<gene>
    <name evidence="26" type="ORF">GEV33_011120</name>
</gene>
<reference evidence="26" key="1">
    <citation type="journal article" date="2020" name="J Insects Food Feed">
        <title>The yellow mealworm (Tenebrio molitor) genome: a resource for the emerging insects as food and feed industry.</title>
        <authorList>
            <person name="Eriksson T."/>
            <person name="Andere A."/>
            <person name="Kelstrup H."/>
            <person name="Emery V."/>
            <person name="Picard C."/>
        </authorList>
    </citation>
    <scope>NUCLEOTIDE SEQUENCE</scope>
    <source>
        <strain evidence="26">Stoneville</strain>
        <tissue evidence="26">Whole head</tissue>
    </source>
</reference>
<evidence type="ECO:0000256" key="20">
    <source>
        <dbReference type="PIRSR" id="PIRSR000615-1"/>
    </source>
</evidence>
<dbReference type="AlphaFoldDB" id="A0A8J6L951"/>
<dbReference type="GO" id="GO:0043235">
    <property type="term" value="C:receptor complex"/>
    <property type="evidence" value="ECO:0007669"/>
    <property type="project" value="TreeGrafter"/>
</dbReference>
<comment type="subcellular location">
    <subcellularLocation>
        <location evidence="1">Membrane</location>
        <topology evidence="1">Single-pass membrane protein</topology>
    </subcellularLocation>
</comment>
<evidence type="ECO:0000256" key="7">
    <source>
        <dbReference type="ARBA" id="ARBA00022737"/>
    </source>
</evidence>
<keyword evidence="3" id="KW-0597">Phosphoprotein</keyword>
<dbReference type="Gene3D" id="1.10.510.10">
    <property type="entry name" value="Transferase(Phosphotransferase) domain 1"/>
    <property type="match status" value="1"/>
</dbReference>
<evidence type="ECO:0000256" key="4">
    <source>
        <dbReference type="ARBA" id="ARBA00022679"/>
    </source>
</evidence>
<keyword evidence="8 21" id="KW-0547">Nucleotide-binding</keyword>
<keyword evidence="5 24" id="KW-0812">Transmembrane</keyword>
<dbReference type="InterPro" id="IPR011009">
    <property type="entry name" value="Kinase-like_dom_sf"/>
</dbReference>
<comment type="caution">
    <text evidence="26">The sequence shown here is derived from an EMBL/GenBank/DDBJ whole genome shotgun (WGS) entry which is preliminary data.</text>
</comment>
<evidence type="ECO:0000256" key="23">
    <source>
        <dbReference type="PROSITE-ProRule" id="PRU10141"/>
    </source>
</evidence>
<dbReference type="InterPro" id="IPR001245">
    <property type="entry name" value="Ser-Thr/Tyr_kinase_cat_dom"/>
</dbReference>
<dbReference type="Pfam" id="PF07714">
    <property type="entry name" value="PK_Tyr_Ser-Thr"/>
    <property type="match status" value="1"/>
</dbReference>
<keyword evidence="12 24" id="KW-0472">Membrane</keyword>
<accession>A0A8J6L951</accession>
<sequence>MLLSSSERVIIPPVSDPNCTFPIINATCTNASTTNFIWIELPESDSNITTNNKTCQEFNKTDDDFVIDLKNVNPDCMDKILSNTHKVSNLGVTAFYNAENSFISLNLTWDKTSSNKSVDIQLEEAVNNKGFELTELTHNLNNNVFIKPTHPQMPEIEPDRAYTFLMTENGRTLCSVNYTVPECVGSKCNCEKFNPRPKILDVDHISNEHFLIKWDPGIMSVGNRSYTIEDVNFYYEHVDTNAPIEIENPKHSFKKHTSEVVLKLFTGELHKLSGTFYNNFSCAVTVSLDFKAPDRSNIHYIIFIIVTILIALIAVKHRYLLRYGKKLRDFLLPGYSHMSSQQTELLPLQNLQIPMRTNMQYTPVEILEGIVDGYEFPRNKIVLKEVIGNGAFGQVYSAKAYGIEGVEDYKMVAVKTLGDNITQEAANDFIAEIQIFKKIGKHPNIVTLLGCCTLEAPFMMIMEFVPCGDLKNYLLELREQWLIKKNKQVFFADTSDGAYIDPATPSSPVSITSSRLPSTSETVCTTLDDPMTPLIAHYHEALERVLDHKELQNFALQVARGMSHLEKIPITHRDLAARNILINEYKTLKISDFGLSRSGPYINHKSKKLPLRWMAIEAIVDQKYDSKSDVWSFGVVLWEIGTLGAFPYESIPDSFLLQFLQLGRRLERPEICTDELYSLMRQCWTTNPEERPTFQELVDTLDIKKQKVYVNFSQLNPTYVFPPSDVHQCIGNPIKIVSIDV</sequence>
<evidence type="ECO:0000256" key="21">
    <source>
        <dbReference type="PIRSR" id="PIRSR000615-2"/>
    </source>
</evidence>
<dbReference type="InterPro" id="IPR008266">
    <property type="entry name" value="Tyr_kinase_AS"/>
</dbReference>
<dbReference type="GO" id="GO:0007169">
    <property type="term" value="P:cell surface receptor protein tyrosine kinase signaling pathway"/>
    <property type="evidence" value="ECO:0007669"/>
    <property type="project" value="TreeGrafter"/>
</dbReference>
<dbReference type="PROSITE" id="PS50011">
    <property type="entry name" value="PROTEIN_KINASE_DOM"/>
    <property type="match status" value="1"/>
</dbReference>
<dbReference type="SMART" id="SM00220">
    <property type="entry name" value="S_TKc"/>
    <property type="match status" value="1"/>
</dbReference>
<dbReference type="PANTHER" id="PTHR24416:SF594">
    <property type="entry name" value="PROTEIN KINASE DOMAIN-CONTAINING PROTEIN"/>
    <property type="match status" value="1"/>
</dbReference>
<name>A0A8J6L951_TENMO</name>
<feature type="binding site" evidence="21">
    <location>
        <position position="578"/>
    </location>
    <ligand>
        <name>ATP</name>
        <dbReference type="ChEBI" id="CHEBI:30616"/>
    </ligand>
</feature>
<evidence type="ECO:0000256" key="12">
    <source>
        <dbReference type="ARBA" id="ARBA00023136"/>
    </source>
</evidence>
<evidence type="ECO:0000256" key="8">
    <source>
        <dbReference type="ARBA" id="ARBA00022741"/>
    </source>
</evidence>
<feature type="binding site" evidence="21 23">
    <location>
        <position position="415"/>
    </location>
    <ligand>
        <name>ATP</name>
        <dbReference type="ChEBI" id="CHEBI:30616"/>
    </ligand>
</feature>
<dbReference type="GO" id="GO:0005524">
    <property type="term" value="F:ATP binding"/>
    <property type="evidence" value="ECO:0007669"/>
    <property type="project" value="UniProtKB-UniRule"/>
</dbReference>
<keyword evidence="16" id="KW-0325">Glycoprotein</keyword>
<evidence type="ECO:0000256" key="13">
    <source>
        <dbReference type="ARBA" id="ARBA00023137"/>
    </source>
</evidence>
<dbReference type="InterPro" id="IPR017441">
    <property type="entry name" value="Protein_kinase_ATP_BS"/>
</dbReference>
<comment type="catalytic activity">
    <reaction evidence="18">
        <text>L-tyrosyl-[protein] + ATP = O-phospho-L-tyrosyl-[protein] + ADP + H(+)</text>
        <dbReference type="Rhea" id="RHEA:10596"/>
        <dbReference type="Rhea" id="RHEA-COMP:10136"/>
        <dbReference type="Rhea" id="RHEA-COMP:20101"/>
        <dbReference type="ChEBI" id="CHEBI:15378"/>
        <dbReference type="ChEBI" id="CHEBI:30616"/>
        <dbReference type="ChEBI" id="CHEBI:46858"/>
        <dbReference type="ChEBI" id="CHEBI:61978"/>
        <dbReference type="ChEBI" id="CHEBI:456216"/>
        <dbReference type="EC" id="2.7.10.1"/>
    </reaction>
</comment>